<dbReference type="GO" id="GO:0005524">
    <property type="term" value="F:ATP binding"/>
    <property type="evidence" value="ECO:0007669"/>
    <property type="project" value="UniProtKB-KW"/>
</dbReference>
<dbReference type="InterPro" id="IPR036097">
    <property type="entry name" value="HisK_dim/P_sf"/>
</dbReference>
<feature type="transmembrane region" description="Helical" evidence="18">
    <location>
        <begin position="296"/>
        <end position="322"/>
    </location>
</feature>
<proteinExistence type="predicted"/>
<dbReference type="InterPro" id="IPR029151">
    <property type="entry name" value="Sensor-like_sf"/>
</dbReference>
<dbReference type="SUPFAM" id="SSF52172">
    <property type="entry name" value="CheY-like"/>
    <property type="match status" value="2"/>
</dbReference>
<dbReference type="InterPro" id="IPR003594">
    <property type="entry name" value="HATPase_dom"/>
</dbReference>
<evidence type="ECO:0000256" key="15">
    <source>
        <dbReference type="ARBA" id="ARBA00068150"/>
    </source>
</evidence>
<dbReference type="SMART" id="SM00387">
    <property type="entry name" value="HATPase_c"/>
    <property type="match status" value="1"/>
</dbReference>
<evidence type="ECO:0000256" key="14">
    <source>
        <dbReference type="ARBA" id="ARBA00064003"/>
    </source>
</evidence>
<evidence type="ECO:0000313" key="23">
    <source>
        <dbReference type="Proteomes" id="UP000255423"/>
    </source>
</evidence>
<feature type="transmembrane region" description="Helical" evidence="18">
    <location>
        <begin position="20"/>
        <end position="40"/>
    </location>
</feature>
<dbReference type="PROSITE" id="PS50109">
    <property type="entry name" value="HIS_KIN"/>
    <property type="match status" value="1"/>
</dbReference>
<dbReference type="FunFam" id="3.30.565.10:FF:000010">
    <property type="entry name" value="Sensor histidine kinase RcsC"/>
    <property type="match status" value="1"/>
</dbReference>
<dbReference type="SUPFAM" id="SSF47226">
    <property type="entry name" value="Histidine-containing phosphotransfer domain, HPT domain"/>
    <property type="match status" value="1"/>
</dbReference>
<protein>
    <recommendedName>
        <fullName evidence="15">Sensory/regulatory protein RpfC</fullName>
        <ecNumber evidence="3">2.7.13.3</ecNumber>
    </recommendedName>
</protein>
<dbReference type="PRINTS" id="PR00344">
    <property type="entry name" value="BCTRLSENSOR"/>
</dbReference>
<keyword evidence="4" id="KW-1003">Cell membrane</keyword>
<dbReference type="CDD" id="cd00082">
    <property type="entry name" value="HisKA"/>
    <property type="match status" value="1"/>
</dbReference>
<dbReference type="RefSeq" id="WP_109571998.1">
    <property type="nucleotide sequence ID" value="NZ_UHJL01000001.1"/>
</dbReference>
<keyword evidence="13 18" id="KW-0472">Membrane</keyword>
<dbReference type="CDD" id="cd00088">
    <property type="entry name" value="HPT"/>
    <property type="match status" value="1"/>
</dbReference>
<keyword evidence="10" id="KW-0067">ATP-binding</keyword>
<dbReference type="FunFam" id="1.10.287.130:FF:000002">
    <property type="entry name" value="Two-component osmosensing histidine kinase"/>
    <property type="match status" value="1"/>
</dbReference>
<dbReference type="InterPro" id="IPR036641">
    <property type="entry name" value="HPT_dom_sf"/>
</dbReference>
<evidence type="ECO:0000313" key="22">
    <source>
        <dbReference type="EMBL" id="SUQ19315.1"/>
    </source>
</evidence>
<dbReference type="EMBL" id="UHJL01000001">
    <property type="protein sequence ID" value="SUQ19315.1"/>
    <property type="molecule type" value="Genomic_DNA"/>
</dbReference>
<dbReference type="InterPro" id="IPR003661">
    <property type="entry name" value="HisK_dim/P_dom"/>
</dbReference>
<dbReference type="InterPro" id="IPR011006">
    <property type="entry name" value="CheY-like_superfamily"/>
</dbReference>
<evidence type="ECO:0000256" key="6">
    <source>
        <dbReference type="ARBA" id="ARBA00022679"/>
    </source>
</evidence>
<feature type="modified residue" description="4-aspartylphosphate" evidence="17">
    <location>
        <position position="886"/>
    </location>
</feature>
<dbReference type="InterPro" id="IPR008207">
    <property type="entry name" value="Sig_transdc_His_kin_Hpt_dom"/>
</dbReference>
<dbReference type="SUPFAM" id="SSF55874">
    <property type="entry name" value="ATPase domain of HSP90 chaperone/DNA topoisomerase II/histidine kinase"/>
    <property type="match status" value="1"/>
</dbReference>
<evidence type="ECO:0000259" key="19">
    <source>
        <dbReference type="PROSITE" id="PS50109"/>
    </source>
</evidence>
<evidence type="ECO:0000256" key="2">
    <source>
        <dbReference type="ARBA" id="ARBA00004651"/>
    </source>
</evidence>
<evidence type="ECO:0000256" key="8">
    <source>
        <dbReference type="ARBA" id="ARBA00022741"/>
    </source>
</evidence>
<comment type="subunit">
    <text evidence="14">At low DSF concentrations, interacts with RpfF.</text>
</comment>
<comment type="subcellular location">
    <subcellularLocation>
        <location evidence="2">Cell membrane</location>
        <topology evidence="2">Multi-pass membrane protein</topology>
    </subcellularLocation>
</comment>
<dbReference type="CDD" id="cd16922">
    <property type="entry name" value="HATPase_EvgS-ArcB-TorS-like"/>
    <property type="match status" value="1"/>
</dbReference>
<keyword evidence="5 17" id="KW-0597">Phosphoprotein</keyword>
<dbReference type="SUPFAM" id="SSF103190">
    <property type="entry name" value="Sensory domain-like"/>
    <property type="match status" value="1"/>
</dbReference>
<feature type="modified residue" description="4-aspartylphosphate" evidence="17">
    <location>
        <position position="1024"/>
    </location>
</feature>
<dbReference type="Gene3D" id="1.20.120.160">
    <property type="entry name" value="HPT domain"/>
    <property type="match status" value="1"/>
</dbReference>
<accession>A0A380RVJ2</accession>
<evidence type="ECO:0000259" key="21">
    <source>
        <dbReference type="PROSITE" id="PS50894"/>
    </source>
</evidence>
<dbReference type="Pfam" id="PF00512">
    <property type="entry name" value="HisKA"/>
    <property type="match status" value="1"/>
</dbReference>
<dbReference type="InterPro" id="IPR001789">
    <property type="entry name" value="Sig_transdc_resp-reg_receiver"/>
</dbReference>
<evidence type="ECO:0000256" key="5">
    <source>
        <dbReference type="ARBA" id="ARBA00022553"/>
    </source>
</evidence>
<keyword evidence="7 18" id="KW-0812">Transmembrane</keyword>
<evidence type="ECO:0000256" key="1">
    <source>
        <dbReference type="ARBA" id="ARBA00000085"/>
    </source>
</evidence>
<dbReference type="Pfam" id="PF02518">
    <property type="entry name" value="HATPase_c"/>
    <property type="match status" value="1"/>
</dbReference>
<evidence type="ECO:0000256" key="10">
    <source>
        <dbReference type="ARBA" id="ARBA00022840"/>
    </source>
</evidence>
<evidence type="ECO:0000256" key="9">
    <source>
        <dbReference type="ARBA" id="ARBA00022777"/>
    </source>
</evidence>
<organism evidence="22 23">
    <name type="scientific">Fibrobacter succinogenes</name>
    <name type="common">Bacteroides succinogenes</name>
    <dbReference type="NCBI Taxonomy" id="833"/>
    <lineage>
        <taxon>Bacteria</taxon>
        <taxon>Pseudomonadati</taxon>
        <taxon>Fibrobacterota</taxon>
        <taxon>Fibrobacteria</taxon>
        <taxon>Fibrobacterales</taxon>
        <taxon>Fibrobacteraceae</taxon>
        <taxon>Fibrobacter</taxon>
    </lineage>
</organism>
<dbReference type="Pfam" id="PF01627">
    <property type="entry name" value="Hpt"/>
    <property type="match status" value="1"/>
</dbReference>
<dbReference type="Gene3D" id="1.10.287.130">
    <property type="match status" value="1"/>
</dbReference>
<sequence length="1329" mass="150384">MTPSPINEKKRHLGWRISLVYTIPMLVFTIVLVVVFSNFLKSTLITSSYSSSESKFQDKTIQDLELFFSKFEKQFKPLPQILQHTKESDIKKMLKKHLQSSPFIVDAYYGNRNGKYISARDFKLDEGKKEFRIRTWYLEASRHKGLAITGPEINEMAKKRVLTYSYPLWDKNHSFIGAVATDIDLQKVRQLMGEFAKTEGGITMLVGSENDSLFTYFPYETSLHKIVVDTVAGLLHLVQDDINFENLDHENVTRFEKTDVENRKLIFMVMPLKDVPFYVVHVVQKNKVVAKVQENLNAIIFVVALIVLALIFLTWLIVRFLFKFFIQKDLNESVSSSTMFETLLGSDNFRIVLTNDTFDILHASAYIAEFFNKGNDIRGEILWKFFRSEQFKKFVYKVSKGGEMHASERQIIIPVRSCTGEDAWWKVIFQFLVEDDGSIRYLFLISDETSGIQKDTILDTIMLSAGNSILVIFDKNRKVMYMSKLLADYLVADWKDVIGQSLDNLPKCGMPEDVVEALKKTFDEQGVWKDTFMLQTLNTHTDTWFRGEACTLKVQESVVGYMLSMIDISEVVAAREIAEHATQAKSEFLANMSHEIRTPMNAIIGMAHLLQETQLDERQQGFIERISHAATSLLGIINNILDFSKIEANKQDLEITQLVLQDIIGEVAALAEVRIAGRPIELIVDVDPEIPEVLMGDPLRLSQIFTNLINNATKFTESGSITLQIKQEQVIGNNVKLSFSVIDTGIGMTGEQLQHLFNAFTQADGSITRKYGGTGLGLVISKSLVELMGGELQVESEYGKGSRFFFTITLAMAPQTTVPKWKSVSTFRNKNVLLLDDCEKLRDVLRHYLTKLRCVVEEAASVDEALDLIQAHEEAGETPYDLFIVDYQMPLMTGFDFVQGLPVNMKKIPKVLMHPIHFDERNYHLAEEIGYDSCVAKPLQISSLLSAMQEAFNEKLTYQKAIKTEKNKIYFKEAKILLVEDNEMNQELAVSLLNSVGLTTMVAADGKIALDLLKKNAFDLVLMDIQMPVMNGLDATRAIRNRSDEYFRNVPIIAMSAKAFQKDRDDCLKAGMNSYIAKPIDPMMLYAELAKYLQVADKMPMASSAGETESAPVSADDSVVALFQKVRNFDAAAGLYHANENKNLYFKIIQGFVRDHSGETLKLKKAFESADFEESSRIVHTLKGLCGTIGSYHVQALGVMLENSLLKKEHNYSEYNAFIDALEDLIDDLKIVLQNIASEQSNAAVVIKHVDPEAISKLTQAIEELKPAVESCSLTACKRILDTLDEIMFSQEQETLLQKLHNQIDDYDFTEAETSLKSLEETIKEPSQP</sequence>
<feature type="modified residue" description="Phosphohistidine" evidence="16">
    <location>
        <position position="1180"/>
    </location>
</feature>
<dbReference type="SMART" id="SM00388">
    <property type="entry name" value="HisKA"/>
    <property type="match status" value="1"/>
</dbReference>
<dbReference type="InterPro" id="IPR005467">
    <property type="entry name" value="His_kinase_dom"/>
</dbReference>
<dbReference type="PANTHER" id="PTHR45339">
    <property type="entry name" value="HYBRID SIGNAL TRANSDUCTION HISTIDINE KINASE J"/>
    <property type="match status" value="1"/>
</dbReference>
<dbReference type="Gene3D" id="3.30.450.20">
    <property type="entry name" value="PAS domain"/>
    <property type="match status" value="2"/>
</dbReference>
<feature type="domain" description="Response regulatory" evidence="20">
    <location>
        <begin position="975"/>
        <end position="1093"/>
    </location>
</feature>
<dbReference type="Gene3D" id="3.40.50.2300">
    <property type="match status" value="2"/>
</dbReference>
<keyword evidence="8" id="KW-0547">Nucleotide-binding</keyword>
<dbReference type="CDD" id="cd18773">
    <property type="entry name" value="PDC1_HK_sensor"/>
    <property type="match status" value="1"/>
</dbReference>
<dbReference type="Pfam" id="PF00072">
    <property type="entry name" value="Response_reg"/>
    <property type="match status" value="2"/>
</dbReference>
<gene>
    <name evidence="22" type="ORF">SAMN05661053_0545</name>
</gene>
<dbReference type="GO" id="GO:0005886">
    <property type="term" value="C:plasma membrane"/>
    <property type="evidence" value="ECO:0007669"/>
    <property type="project" value="UniProtKB-SubCell"/>
</dbReference>
<dbReference type="PROSITE" id="PS50110">
    <property type="entry name" value="RESPONSE_REGULATORY"/>
    <property type="match status" value="2"/>
</dbReference>
<dbReference type="EC" id="2.7.13.3" evidence="3"/>
<dbReference type="InterPro" id="IPR004358">
    <property type="entry name" value="Sig_transdc_His_kin-like_C"/>
</dbReference>
<evidence type="ECO:0000256" key="12">
    <source>
        <dbReference type="ARBA" id="ARBA00023012"/>
    </source>
</evidence>
<evidence type="ECO:0000256" key="3">
    <source>
        <dbReference type="ARBA" id="ARBA00012438"/>
    </source>
</evidence>
<evidence type="ECO:0000256" key="4">
    <source>
        <dbReference type="ARBA" id="ARBA00022475"/>
    </source>
</evidence>
<dbReference type="Gene3D" id="3.30.565.10">
    <property type="entry name" value="Histidine kinase-like ATPase, C-terminal domain"/>
    <property type="match status" value="1"/>
</dbReference>
<comment type="catalytic activity">
    <reaction evidence="1">
        <text>ATP + protein L-histidine = ADP + protein N-phospho-L-histidine.</text>
        <dbReference type="EC" id="2.7.13.3"/>
    </reaction>
</comment>
<reference evidence="22 23" key="1">
    <citation type="submission" date="2017-08" db="EMBL/GenBank/DDBJ databases">
        <authorList>
            <person name="de Groot N.N."/>
        </authorList>
    </citation>
    <scope>NUCLEOTIDE SEQUENCE [LARGE SCALE GENOMIC DNA]</scope>
    <source>
        <strain evidence="22 23">HM2</strain>
    </source>
</reference>
<dbReference type="CDD" id="cd00156">
    <property type="entry name" value="REC"/>
    <property type="match status" value="1"/>
</dbReference>
<evidence type="ECO:0000256" key="13">
    <source>
        <dbReference type="ARBA" id="ARBA00023136"/>
    </source>
</evidence>
<evidence type="ECO:0000256" key="17">
    <source>
        <dbReference type="PROSITE-ProRule" id="PRU00169"/>
    </source>
</evidence>
<evidence type="ECO:0000256" key="7">
    <source>
        <dbReference type="ARBA" id="ARBA00022692"/>
    </source>
</evidence>
<evidence type="ECO:0000256" key="11">
    <source>
        <dbReference type="ARBA" id="ARBA00022989"/>
    </source>
</evidence>
<dbReference type="PANTHER" id="PTHR45339:SF1">
    <property type="entry name" value="HYBRID SIGNAL TRANSDUCTION HISTIDINE KINASE J"/>
    <property type="match status" value="1"/>
</dbReference>
<evidence type="ECO:0000259" key="20">
    <source>
        <dbReference type="PROSITE" id="PS50110"/>
    </source>
</evidence>
<dbReference type="CDD" id="cd17546">
    <property type="entry name" value="REC_hyHK_CKI1_RcsC-like"/>
    <property type="match status" value="1"/>
</dbReference>
<dbReference type="InterPro" id="IPR036890">
    <property type="entry name" value="HATPase_C_sf"/>
</dbReference>
<keyword evidence="11 18" id="KW-1133">Transmembrane helix</keyword>
<dbReference type="Pfam" id="PF02743">
    <property type="entry name" value="dCache_1"/>
    <property type="match status" value="1"/>
</dbReference>
<feature type="domain" description="HPt" evidence="21">
    <location>
        <begin position="1141"/>
        <end position="1236"/>
    </location>
</feature>
<dbReference type="SMART" id="SM00448">
    <property type="entry name" value="REC"/>
    <property type="match status" value="2"/>
</dbReference>
<evidence type="ECO:0000256" key="16">
    <source>
        <dbReference type="PROSITE-ProRule" id="PRU00110"/>
    </source>
</evidence>
<dbReference type="GO" id="GO:0000155">
    <property type="term" value="F:phosphorelay sensor kinase activity"/>
    <property type="evidence" value="ECO:0007669"/>
    <property type="project" value="InterPro"/>
</dbReference>
<evidence type="ECO:0000256" key="18">
    <source>
        <dbReference type="SAM" id="Phobius"/>
    </source>
</evidence>
<feature type="domain" description="Response regulatory" evidence="20">
    <location>
        <begin position="831"/>
        <end position="952"/>
    </location>
</feature>
<dbReference type="InterPro" id="IPR033479">
    <property type="entry name" value="dCache_1"/>
</dbReference>
<keyword evidence="6" id="KW-0808">Transferase</keyword>
<keyword evidence="12" id="KW-0902">Two-component regulatory system</keyword>
<dbReference type="Proteomes" id="UP000255423">
    <property type="component" value="Unassembled WGS sequence"/>
</dbReference>
<keyword evidence="9 22" id="KW-0418">Kinase</keyword>
<name>A0A380RVJ2_FIBSU</name>
<dbReference type="PROSITE" id="PS50894">
    <property type="entry name" value="HPT"/>
    <property type="match status" value="1"/>
</dbReference>
<dbReference type="SUPFAM" id="SSF47384">
    <property type="entry name" value="Homodimeric domain of signal transducing histidine kinase"/>
    <property type="match status" value="1"/>
</dbReference>
<feature type="domain" description="Histidine kinase" evidence="19">
    <location>
        <begin position="591"/>
        <end position="812"/>
    </location>
</feature>